<dbReference type="Pfam" id="PF13966">
    <property type="entry name" value="zf-RVT"/>
    <property type="match status" value="1"/>
</dbReference>
<dbReference type="Proteomes" id="UP000235220">
    <property type="component" value="Chromosome 4"/>
</dbReference>
<dbReference type="AlphaFoldDB" id="A0A2I4E5B4"/>
<proteinExistence type="predicted"/>
<reference evidence="2" key="1">
    <citation type="submission" date="2025-08" db="UniProtKB">
        <authorList>
            <consortium name="RefSeq"/>
        </authorList>
    </citation>
    <scope>IDENTIFICATION</scope>
    <source>
        <tissue evidence="2">Leaves</tissue>
    </source>
</reference>
<evidence type="ECO:0000313" key="2">
    <source>
        <dbReference type="RefSeq" id="XP_018814578.2"/>
    </source>
</evidence>
<gene>
    <name evidence="2" type="primary">LOC108986422</name>
</gene>
<name>A0A2I4E5B4_JUGRE</name>
<protein>
    <submittedName>
        <fullName evidence="2">Uncharacterized protein LOC108986422</fullName>
    </submittedName>
</protein>
<sequence>MDSRWKSIWEMKVPDKVKFFMWKAGNNLLATRVNLFSKKVIENPICPICLKGEETIMHVLWHCPAAGDMWAESHRAIQKWGPLETDLLKLWKDLEGKLNKYELDGVAVIMRGLWMRRNKFIFDNKFLSPSSIIKYARESIEEYHAVEEGTVEQKSSRNGHHQE</sequence>
<dbReference type="InterPro" id="IPR026960">
    <property type="entry name" value="RVT-Znf"/>
</dbReference>
<keyword evidence="1" id="KW-1185">Reference proteome</keyword>
<dbReference type="Gramene" id="Jr04_08220_p1">
    <property type="protein sequence ID" value="cds.Jr04_08220_p1"/>
    <property type="gene ID" value="Jr04_08220"/>
</dbReference>
<dbReference type="GeneID" id="108986422"/>
<evidence type="ECO:0000313" key="1">
    <source>
        <dbReference type="Proteomes" id="UP000235220"/>
    </source>
</evidence>
<dbReference type="OrthoDB" id="1745333at2759"/>
<dbReference type="KEGG" id="jre:108986422"/>
<organism evidence="1 2">
    <name type="scientific">Juglans regia</name>
    <name type="common">English walnut</name>
    <dbReference type="NCBI Taxonomy" id="51240"/>
    <lineage>
        <taxon>Eukaryota</taxon>
        <taxon>Viridiplantae</taxon>
        <taxon>Streptophyta</taxon>
        <taxon>Embryophyta</taxon>
        <taxon>Tracheophyta</taxon>
        <taxon>Spermatophyta</taxon>
        <taxon>Magnoliopsida</taxon>
        <taxon>eudicotyledons</taxon>
        <taxon>Gunneridae</taxon>
        <taxon>Pentapetalae</taxon>
        <taxon>rosids</taxon>
        <taxon>fabids</taxon>
        <taxon>Fagales</taxon>
        <taxon>Juglandaceae</taxon>
        <taxon>Juglans</taxon>
    </lineage>
</organism>
<dbReference type="RefSeq" id="XP_018814578.2">
    <property type="nucleotide sequence ID" value="XM_018959033.2"/>
</dbReference>
<accession>A0A2I4E5B4</accession>